<dbReference type="EMBL" id="OIVN01006144">
    <property type="protein sequence ID" value="SPD26099.1"/>
    <property type="molecule type" value="Genomic_DNA"/>
</dbReference>
<dbReference type="Gene3D" id="3.10.450.80">
    <property type="match status" value="1"/>
</dbReference>
<keyword evidence="2 5" id="KW-0689">Ribosomal protein</keyword>
<dbReference type="PANTHER" id="PTHR10369">
    <property type="entry name" value="60S RIBOSOMAL PROTEIN L36A/L44"/>
    <property type="match status" value="1"/>
</dbReference>
<comment type="similarity">
    <text evidence="4 6">Belongs to the small heat shock protein (HSP20) family.</text>
</comment>
<gene>
    <name evidence="9" type="ORF">FSB_LOCUS53981</name>
</gene>
<evidence type="ECO:0000256" key="7">
    <source>
        <dbReference type="SAM" id="MobiDB-lite"/>
    </source>
</evidence>
<dbReference type="GO" id="GO:0003735">
    <property type="term" value="F:structural constituent of ribosome"/>
    <property type="evidence" value="ECO:0007669"/>
    <property type="project" value="InterPro"/>
</dbReference>
<evidence type="ECO:0000256" key="5">
    <source>
        <dbReference type="RuleBase" id="RU000666"/>
    </source>
</evidence>
<dbReference type="FunFam" id="3.10.450.80:FF:000001">
    <property type="entry name" value="60S ribosomal protein L44"/>
    <property type="match status" value="1"/>
</dbReference>
<dbReference type="Gene3D" id="2.60.40.790">
    <property type="match status" value="1"/>
</dbReference>
<feature type="region of interest" description="Disordered" evidence="7">
    <location>
        <begin position="131"/>
        <end position="157"/>
    </location>
</feature>
<dbReference type="FunFam" id="2.60.40.790:FF:000053">
    <property type="entry name" value="17.5 kDa class I heat shock protein"/>
    <property type="match status" value="1"/>
</dbReference>
<feature type="region of interest" description="Disordered" evidence="7">
    <location>
        <begin position="187"/>
        <end position="214"/>
    </location>
</feature>
<protein>
    <recommendedName>
        <fullName evidence="8">SHSP domain-containing protein</fullName>
    </recommendedName>
</protein>
<dbReference type="InterPro" id="IPR011332">
    <property type="entry name" value="Ribosomal_zn-bd"/>
</dbReference>
<dbReference type="GO" id="GO:0006412">
    <property type="term" value="P:translation"/>
    <property type="evidence" value="ECO:0007669"/>
    <property type="project" value="InterPro"/>
</dbReference>
<dbReference type="SUPFAM" id="SSF49764">
    <property type="entry name" value="HSP20-like chaperones"/>
    <property type="match status" value="1"/>
</dbReference>
<keyword evidence="3 5" id="KW-0687">Ribonucleoprotein</keyword>
<dbReference type="SUPFAM" id="SSF57829">
    <property type="entry name" value="Zn-binding ribosomal proteins"/>
    <property type="match status" value="1"/>
</dbReference>
<dbReference type="GO" id="GO:1990904">
    <property type="term" value="C:ribonucleoprotein complex"/>
    <property type="evidence" value="ECO:0007669"/>
    <property type="project" value="UniProtKB-KW"/>
</dbReference>
<evidence type="ECO:0000259" key="8">
    <source>
        <dbReference type="PROSITE" id="PS01031"/>
    </source>
</evidence>
<sequence length="262" mass="30157">MSLFQTLFDQRNFFDPFRGFLSENSDILGSGNTHMDWKETPHAHVFEIDLPGLTKEDVKLEVHEDRVLHISADRKEEPEDEKTDKWHCKERSKGRFVRQFRLPENAKVDEIKASMRDGVLIVTVPKDETKKKHKQQKAVEISGDDEGEGHAPKGLGRFVNVPKTKKTYCKSKECKKHTLHKVTQYKKGKDSLAAQGKRRYDRKQSGYGGQTKPVFHKKAKTTKKIVLRLQCQSCKHMSQHAIKRCKHFEIGGDKKGKGTSLF</sequence>
<feature type="domain" description="SHSP" evidence="8">
    <location>
        <begin position="26"/>
        <end position="142"/>
    </location>
</feature>
<dbReference type="InterPro" id="IPR000552">
    <property type="entry name" value="Ribosomal_eL44"/>
</dbReference>
<evidence type="ECO:0000313" key="9">
    <source>
        <dbReference type="EMBL" id="SPD26099.1"/>
    </source>
</evidence>
<dbReference type="CDD" id="cd06472">
    <property type="entry name" value="ACD_ScHsp26_like"/>
    <property type="match status" value="1"/>
</dbReference>
<dbReference type="Pfam" id="PF00935">
    <property type="entry name" value="Ribosomal_L44"/>
    <property type="match status" value="1"/>
</dbReference>
<evidence type="ECO:0000256" key="3">
    <source>
        <dbReference type="ARBA" id="ARBA00023274"/>
    </source>
</evidence>
<evidence type="ECO:0000256" key="4">
    <source>
        <dbReference type="PROSITE-ProRule" id="PRU00285"/>
    </source>
</evidence>
<reference evidence="9" key="1">
    <citation type="submission" date="2018-02" db="EMBL/GenBank/DDBJ databases">
        <authorList>
            <person name="Cohen D.B."/>
            <person name="Kent A.D."/>
        </authorList>
    </citation>
    <scope>NUCLEOTIDE SEQUENCE</scope>
</reference>
<name>A0A2N9IPN7_FAGSY</name>
<dbReference type="GO" id="GO:0005840">
    <property type="term" value="C:ribosome"/>
    <property type="evidence" value="ECO:0007669"/>
    <property type="project" value="UniProtKB-KW"/>
</dbReference>
<dbReference type="InterPro" id="IPR008978">
    <property type="entry name" value="HSP20-like_chaperone"/>
</dbReference>
<organism evidence="9">
    <name type="scientific">Fagus sylvatica</name>
    <name type="common">Beechnut</name>
    <dbReference type="NCBI Taxonomy" id="28930"/>
    <lineage>
        <taxon>Eukaryota</taxon>
        <taxon>Viridiplantae</taxon>
        <taxon>Streptophyta</taxon>
        <taxon>Embryophyta</taxon>
        <taxon>Tracheophyta</taxon>
        <taxon>Spermatophyta</taxon>
        <taxon>Magnoliopsida</taxon>
        <taxon>eudicotyledons</taxon>
        <taxon>Gunneridae</taxon>
        <taxon>Pentapetalae</taxon>
        <taxon>rosids</taxon>
        <taxon>fabids</taxon>
        <taxon>Fagales</taxon>
        <taxon>Fagaceae</taxon>
        <taxon>Fagus</taxon>
    </lineage>
</organism>
<evidence type="ECO:0000256" key="6">
    <source>
        <dbReference type="RuleBase" id="RU003616"/>
    </source>
</evidence>
<dbReference type="PROSITE" id="PS01172">
    <property type="entry name" value="RIBOSOMAL_L44E"/>
    <property type="match status" value="1"/>
</dbReference>
<dbReference type="AlphaFoldDB" id="A0A2N9IPN7"/>
<evidence type="ECO:0000256" key="2">
    <source>
        <dbReference type="ARBA" id="ARBA00022980"/>
    </source>
</evidence>
<dbReference type="InterPro" id="IPR053708">
    <property type="entry name" value="Ribosomal_LSU_eL42"/>
</dbReference>
<proteinExistence type="inferred from homology"/>
<dbReference type="Pfam" id="PF00011">
    <property type="entry name" value="HSP20"/>
    <property type="match status" value="1"/>
</dbReference>
<accession>A0A2N9IPN7</accession>
<evidence type="ECO:0000256" key="1">
    <source>
        <dbReference type="ARBA" id="ARBA00009364"/>
    </source>
</evidence>
<dbReference type="InterPro" id="IPR002068">
    <property type="entry name" value="A-crystallin/Hsp20_dom"/>
</dbReference>
<comment type="similarity">
    <text evidence="1 5">Belongs to the eukaryotic ribosomal protein eL42 family.</text>
</comment>
<dbReference type="PROSITE" id="PS01031">
    <property type="entry name" value="SHSP"/>
    <property type="match status" value="1"/>
</dbReference>